<dbReference type="PANTHER" id="PTHR31223:SF70">
    <property type="entry name" value="LOG FAMILY PROTEIN YJL055W"/>
    <property type="match status" value="1"/>
</dbReference>
<dbReference type="EMBL" id="DVHI01000061">
    <property type="protein sequence ID" value="HIR62852.1"/>
    <property type="molecule type" value="Genomic_DNA"/>
</dbReference>
<dbReference type="GO" id="GO:0008714">
    <property type="term" value="F:AMP nucleosidase activity"/>
    <property type="evidence" value="ECO:0007669"/>
    <property type="project" value="UniProtKB-EC"/>
</dbReference>
<comment type="caution">
    <text evidence="4">The sequence shown here is derived from an EMBL/GenBank/DDBJ whole genome shotgun (WGS) entry which is preliminary data.</text>
</comment>
<dbReference type="EC" id="3.2.2.n1" evidence="3"/>
<reference evidence="4" key="1">
    <citation type="submission" date="2020-10" db="EMBL/GenBank/DDBJ databases">
        <authorList>
            <person name="Gilroy R."/>
        </authorList>
    </citation>
    <scope>NUCLEOTIDE SEQUENCE</scope>
    <source>
        <strain evidence="4">ChiHjej13B12-12457</strain>
    </source>
</reference>
<evidence type="ECO:0000313" key="5">
    <source>
        <dbReference type="Proteomes" id="UP000886744"/>
    </source>
</evidence>
<comment type="similarity">
    <text evidence="2 3">Belongs to the LOG family.</text>
</comment>
<proteinExistence type="inferred from homology"/>
<evidence type="ECO:0000256" key="1">
    <source>
        <dbReference type="ARBA" id="ARBA00000274"/>
    </source>
</evidence>
<keyword evidence="3" id="KW-0378">Hydrolase</keyword>
<protein>
    <recommendedName>
        <fullName evidence="3">Cytokinin riboside 5'-monophosphate phosphoribohydrolase</fullName>
        <ecNumber evidence="3">3.2.2.n1</ecNumber>
    </recommendedName>
</protein>
<dbReference type="NCBIfam" id="TIGR00730">
    <property type="entry name" value="Rossman fold protein, TIGR00730 family"/>
    <property type="match status" value="1"/>
</dbReference>
<dbReference type="Proteomes" id="UP000886744">
    <property type="component" value="Unassembled WGS sequence"/>
</dbReference>
<comment type="catalytic activity">
    <reaction evidence="1">
        <text>AMP + H2O = D-ribose 5-phosphate + adenine</text>
        <dbReference type="Rhea" id="RHEA:20129"/>
        <dbReference type="ChEBI" id="CHEBI:15377"/>
        <dbReference type="ChEBI" id="CHEBI:16708"/>
        <dbReference type="ChEBI" id="CHEBI:78346"/>
        <dbReference type="ChEBI" id="CHEBI:456215"/>
        <dbReference type="EC" id="3.2.2.4"/>
    </reaction>
</comment>
<sequence>MIHKVTIYLGSAAGNSPVYAENAAALGRRLAQAGVEIVYGGASVGTMWTMASAAIQAGGRVTGVFPKNFKGKKESQDRRIEVRAQGLAEMIETPDLASRVAKMTELSQACIVLPGSYGTMHELFCWLLGHQLREHAKPVFILNTDGYYDCLRGLFETMASRGFMSAADAAIPCFCSTVDEIVAQVLAGE</sequence>
<dbReference type="GO" id="GO:0005829">
    <property type="term" value="C:cytosol"/>
    <property type="evidence" value="ECO:0007669"/>
    <property type="project" value="TreeGrafter"/>
</dbReference>
<dbReference type="GO" id="GO:0009691">
    <property type="term" value="P:cytokinin biosynthetic process"/>
    <property type="evidence" value="ECO:0007669"/>
    <property type="project" value="UniProtKB-UniRule"/>
</dbReference>
<dbReference type="InterPro" id="IPR005269">
    <property type="entry name" value="LOG"/>
</dbReference>
<keyword evidence="3" id="KW-0203">Cytokinin biosynthesis</keyword>
<organism evidence="4 5">
    <name type="scientific">Candidatus Coprenecus avistercoris</name>
    <dbReference type="NCBI Taxonomy" id="2840730"/>
    <lineage>
        <taxon>Bacteria</taxon>
        <taxon>Pseudomonadati</taxon>
        <taxon>Bacteroidota</taxon>
        <taxon>Bacteroidia</taxon>
        <taxon>Bacteroidales</taxon>
        <taxon>Rikenellaceae</taxon>
        <taxon>Rikenellaceae incertae sedis</taxon>
        <taxon>Candidatus Coprenecus</taxon>
    </lineage>
</organism>
<dbReference type="AlphaFoldDB" id="A0A9D1E1G8"/>
<dbReference type="SUPFAM" id="SSF102405">
    <property type="entry name" value="MCP/YpsA-like"/>
    <property type="match status" value="1"/>
</dbReference>
<accession>A0A9D1E1G8</accession>
<evidence type="ECO:0000313" key="4">
    <source>
        <dbReference type="EMBL" id="HIR62852.1"/>
    </source>
</evidence>
<reference evidence="4" key="2">
    <citation type="journal article" date="2021" name="PeerJ">
        <title>Extensive microbial diversity within the chicken gut microbiome revealed by metagenomics and culture.</title>
        <authorList>
            <person name="Gilroy R."/>
            <person name="Ravi A."/>
            <person name="Getino M."/>
            <person name="Pursley I."/>
            <person name="Horton D.L."/>
            <person name="Alikhan N.F."/>
            <person name="Baker D."/>
            <person name="Gharbi K."/>
            <person name="Hall N."/>
            <person name="Watson M."/>
            <person name="Adriaenssens E.M."/>
            <person name="Foster-Nyarko E."/>
            <person name="Jarju S."/>
            <person name="Secka A."/>
            <person name="Antonio M."/>
            <person name="Oren A."/>
            <person name="Chaudhuri R.R."/>
            <person name="La Ragione R."/>
            <person name="Hildebrand F."/>
            <person name="Pallen M.J."/>
        </authorList>
    </citation>
    <scope>NUCLEOTIDE SEQUENCE</scope>
    <source>
        <strain evidence="4">ChiHjej13B12-12457</strain>
    </source>
</reference>
<evidence type="ECO:0000256" key="2">
    <source>
        <dbReference type="ARBA" id="ARBA00006763"/>
    </source>
</evidence>
<dbReference type="Pfam" id="PF03641">
    <property type="entry name" value="Lysine_decarbox"/>
    <property type="match status" value="1"/>
</dbReference>
<dbReference type="InterPro" id="IPR031100">
    <property type="entry name" value="LOG_fam"/>
</dbReference>
<evidence type="ECO:0000256" key="3">
    <source>
        <dbReference type="RuleBase" id="RU363015"/>
    </source>
</evidence>
<dbReference type="PANTHER" id="PTHR31223">
    <property type="entry name" value="LOG FAMILY PROTEIN YJL055W"/>
    <property type="match status" value="1"/>
</dbReference>
<dbReference type="Gene3D" id="3.40.50.450">
    <property type="match status" value="1"/>
</dbReference>
<gene>
    <name evidence="4" type="ORF">IAC94_04950</name>
</gene>
<name>A0A9D1E1G8_9BACT</name>